<feature type="signal peptide" evidence="6">
    <location>
        <begin position="1"/>
        <end position="19"/>
    </location>
</feature>
<evidence type="ECO:0000256" key="5">
    <source>
        <dbReference type="SAM" id="Phobius"/>
    </source>
</evidence>
<dbReference type="SUPFAM" id="SSF48726">
    <property type="entry name" value="Immunoglobulin"/>
    <property type="match status" value="2"/>
</dbReference>
<dbReference type="GO" id="GO:0005886">
    <property type="term" value="C:plasma membrane"/>
    <property type="evidence" value="ECO:0007669"/>
    <property type="project" value="TreeGrafter"/>
</dbReference>
<dbReference type="PANTHER" id="PTHR11860">
    <property type="entry name" value="POLYMERIC-IMMUNOGLOBULIN RECEPTOR"/>
    <property type="match status" value="1"/>
</dbReference>
<organism evidence="8 9">
    <name type="scientific">Amphiprion percula</name>
    <name type="common">Orange clownfish</name>
    <name type="synonym">Lutjanus percula</name>
    <dbReference type="NCBI Taxonomy" id="161767"/>
    <lineage>
        <taxon>Eukaryota</taxon>
        <taxon>Metazoa</taxon>
        <taxon>Chordata</taxon>
        <taxon>Craniata</taxon>
        <taxon>Vertebrata</taxon>
        <taxon>Euteleostomi</taxon>
        <taxon>Actinopterygii</taxon>
        <taxon>Neopterygii</taxon>
        <taxon>Teleostei</taxon>
        <taxon>Neoteleostei</taxon>
        <taxon>Acanthomorphata</taxon>
        <taxon>Ovalentaria</taxon>
        <taxon>Pomacentridae</taxon>
        <taxon>Amphiprion</taxon>
    </lineage>
</organism>
<accession>A0A3P8RNI7</accession>
<dbReference type="Gene3D" id="2.60.40.10">
    <property type="entry name" value="Immunoglobulins"/>
    <property type="match status" value="2"/>
</dbReference>
<keyword evidence="5" id="KW-1133">Transmembrane helix</keyword>
<feature type="domain" description="Immunoglobulin V-set" evidence="7">
    <location>
        <begin position="210"/>
        <end position="293"/>
    </location>
</feature>
<keyword evidence="2 5" id="KW-0812">Transmembrane</keyword>
<reference evidence="8" key="3">
    <citation type="submission" date="2025-09" db="UniProtKB">
        <authorList>
            <consortium name="Ensembl"/>
        </authorList>
    </citation>
    <scope>IDENTIFICATION</scope>
</reference>
<dbReference type="GO" id="GO:0004888">
    <property type="term" value="F:transmembrane signaling receptor activity"/>
    <property type="evidence" value="ECO:0007669"/>
    <property type="project" value="TreeGrafter"/>
</dbReference>
<keyword evidence="3 5" id="KW-0472">Membrane</keyword>
<dbReference type="Proteomes" id="UP000265080">
    <property type="component" value="Chromosome 6"/>
</dbReference>
<dbReference type="OMA" id="YPKENNI"/>
<feature type="compositionally biased region" description="Polar residues" evidence="4">
    <location>
        <begin position="447"/>
        <end position="460"/>
    </location>
</feature>
<dbReference type="GeneTree" id="ENSGT00720000109813"/>
<feature type="chain" id="PRO_5018039432" description="Immunoglobulin V-set domain-containing protein" evidence="6">
    <location>
        <begin position="20"/>
        <end position="476"/>
    </location>
</feature>
<dbReference type="Pfam" id="PF07686">
    <property type="entry name" value="V-set"/>
    <property type="match status" value="1"/>
</dbReference>
<dbReference type="AlphaFoldDB" id="A0A3P8RNI7"/>
<evidence type="ECO:0000256" key="1">
    <source>
        <dbReference type="ARBA" id="ARBA00004370"/>
    </source>
</evidence>
<name>A0A3P8RNI7_AMPPE</name>
<evidence type="ECO:0000256" key="2">
    <source>
        <dbReference type="ARBA" id="ARBA00022692"/>
    </source>
</evidence>
<dbReference type="InterPro" id="IPR036179">
    <property type="entry name" value="Ig-like_dom_sf"/>
</dbReference>
<reference evidence="8" key="2">
    <citation type="submission" date="2025-08" db="UniProtKB">
        <authorList>
            <consortium name="Ensembl"/>
        </authorList>
    </citation>
    <scope>IDENTIFICATION</scope>
</reference>
<keyword evidence="6" id="KW-0732">Signal</keyword>
<reference evidence="8 9" key="1">
    <citation type="submission" date="2018-03" db="EMBL/GenBank/DDBJ databases">
        <title>Finding Nemo's genes: A chromosome-scale reference assembly of the genome of the orange clownfish Amphiprion percula.</title>
        <authorList>
            <person name="Lehmann R."/>
        </authorList>
    </citation>
    <scope>NUCLEOTIDE SEQUENCE</scope>
</reference>
<dbReference type="PANTHER" id="PTHR11860:SF87">
    <property type="entry name" value="CMRF35-LIKE MOLECULE 8"/>
    <property type="match status" value="1"/>
</dbReference>
<dbReference type="Ensembl" id="ENSAPET00000001776.1">
    <property type="protein sequence ID" value="ENSAPEP00000001736.1"/>
    <property type="gene ID" value="ENSAPEG00000001307.1"/>
</dbReference>
<evidence type="ECO:0000313" key="8">
    <source>
        <dbReference type="Ensembl" id="ENSAPEP00000001736.1"/>
    </source>
</evidence>
<dbReference type="InterPro" id="IPR013106">
    <property type="entry name" value="Ig_V-set"/>
</dbReference>
<dbReference type="InterPro" id="IPR050671">
    <property type="entry name" value="CD300_family_receptors"/>
</dbReference>
<keyword evidence="9" id="KW-1185">Reference proteome</keyword>
<evidence type="ECO:0000313" key="9">
    <source>
        <dbReference type="Proteomes" id="UP000265080"/>
    </source>
</evidence>
<evidence type="ECO:0000256" key="3">
    <source>
        <dbReference type="ARBA" id="ARBA00023136"/>
    </source>
</evidence>
<sequence length="476" mass="53759">MKSFFLLILSLMTGWEVRSKECRDGSSKFICAYPKTNGKYQMTPRDHHCDKQPDKIRTLKVIVKQHGDLWKHQCNSQSSSSPETVELKFEVDDECPKGVKYHLFSGAKTTITCDHSGSKDKSMFFCKDIRSTCKDILSRNSSLTSDGRFTISDTARGVSVSIRNVSSQDNGVYWYGVKSGQKEKIQTVSLTKVRLMFKNITFFTRYPTAGQNFTYWCSYKEIRLGRHLTKFICKGKSPSECEVLATTKGPHLNTRFSMFDDKPTTKITISVTEVTTNDTGTYWCGVQKFDPQNREEFLHKFFMNVSSATSTAPVPATVPPQSHDRFQFIFAVISCVAVLLMLLMLFVALLIFIYKRWSAPKHNTNAAAEMYPKENNIIEEIQERLQIPDSENEMNTIYVTANLPANPTPSLHYSTIHFQSSPDRAGREALIPKPSSSACQYSTVKCSRSPTDSAVSQPSGPTGEPLYSTVNKLRKQ</sequence>
<evidence type="ECO:0000259" key="7">
    <source>
        <dbReference type="Pfam" id="PF07686"/>
    </source>
</evidence>
<dbReference type="STRING" id="161767.ENSAPEP00000001736"/>
<dbReference type="InterPro" id="IPR013783">
    <property type="entry name" value="Ig-like_fold"/>
</dbReference>
<evidence type="ECO:0000256" key="4">
    <source>
        <dbReference type="SAM" id="MobiDB-lite"/>
    </source>
</evidence>
<feature type="region of interest" description="Disordered" evidence="4">
    <location>
        <begin position="447"/>
        <end position="476"/>
    </location>
</feature>
<proteinExistence type="predicted"/>
<protein>
    <recommendedName>
        <fullName evidence="7">Immunoglobulin V-set domain-containing protein</fullName>
    </recommendedName>
</protein>
<comment type="subcellular location">
    <subcellularLocation>
        <location evidence="1">Membrane</location>
    </subcellularLocation>
</comment>
<evidence type="ECO:0000256" key="6">
    <source>
        <dbReference type="SAM" id="SignalP"/>
    </source>
</evidence>
<feature type="transmembrane region" description="Helical" evidence="5">
    <location>
        <begin position="328"/>
        <end position="354"/>
    </location>
</feature>